<dbReference type="Gene3D" id="2.60.420.10">
    <property type="entry name" value="Maltose phosphorylase, domain 3"/>
    <property type="match status" value="1"/>
</dbReference>
<reference evidence="9" key="1">
    <citation type="submission" date="2016-07" db="EMBL/GenBank/DDBJ databases">
        <authorList>
            <person name="Florea S."/>
            <person name="Webb J.S."/>
            <person name="Jaromczyk J."/>
            <person name="Schardl C.L."/>
        </authorList>
    </citation>
    <scope>NUCLEOTIDE SEQUENCE [LARGE SCALE GENOMIC DNA]</scope>
    <source>
        <strain evidence="9">IPBSL-7</strain>
    </source>
</reference>
<comment type="catalytic activity">
    <reaction evidence="1">
        <text>Hydrolysis of terminal non-reducing alpha-L-rhamnose residues in alpha-L-rhamnosides.</text>
        <dbReference type="EC" id="3.2.1.40"/>
    </reaction>
</comment>
<evidence type="ECO:0000259" key="5">
    <source>
        <dbReference type="Pfam" id="PF08531"/>
    </source>
</evidence>
<organism evidence="8 9">
    <name type="scientific">Tessaracoccus lapidicaptus</name>
    <dbReference type="NCBI Taxonomy" id="1427523"/>
    <lineage>
        <taxon>Bacteria</taxon>
        <taxon>Bacillati</taxon>
        <taxon>Actinomycetota</taxon>
        <taxon>Actinomycetes</taxon>
        <taxon>Propionibacteriales</taxon>
        <taxon>Propionibacteriaceae</taxon>
        <taxon>Tessaracoccus</taxon>
    </lineage>
</organism>
<keyword evidence="3" id="KW-0378">Hydrolase</keyword>
<evidence type="ECO:0000259" key="6">
    <source>
        <dbReference type="Pfam" id="PF17389"/>
    </source>
</evidence>
<evidence type="ECO:0000259" key="4">
    <source>
        <dbReference type="Pfam" id="PF05592"/>
    </source>
</evidence>
<comment type="caution">
    <text evidence="8">The sequence shown here is derived from an EMBL/GenBank/DDBJ whole genome shotgun (WGS) entry which is preliminary data.</text>
</comment>
<dbReference type="EMBL" id="MBQD01000024">
    <property type="protein sequence ID" value="OCL32055.1"/>
    <property type="molecule type" value="Genomic_DNA"/>
</dbReference>
<dbReference type="Proteomes" id="UP000093501">
    <property type="component" value="Unassembled WGS sequence"/>
</dbReference>
<dbReference type="InterPro" id="IPR035396">
    <property type="entry name" value="Bac_rhamnosid6H"/>
</dbReference>
<accession>A0A1C0AJ22</accession>
<dbReference type="Gene3D" id="1.50.10.10">
    <property type="match status" value="1"/>
</dbReference>
<dbReference type="InterPro" id="IPR008902">
    <property type="entry name" value="Rhamnosid_concanavalin"/>
</dbReference>
<dbReference type="InterPro" id="IPR013737">
    <property type="entry name" value="Bac_rhamnosid_N"/>
</dbReference>
<dbReference type="InterPro" id="IPR012341">
    <property type="entry name" value="6hp_glycosidase-like_sf"/>
</dbReference>
<dbReference type="InterPro" id="IPR035398">
    <property type="entry name" value="Bac_rhamnosid_C"/>
</dbReference>
<sequence length="771" mass="82780">MEAGVLGSELEARLVGIPSQTGGPAPHLRTEFDAPAAVTRALLRISGHGVHECRINGLRTDDEHLAPGWTAHQARTVIATHDVTALIRQGRNAISVIVADGWFRGRIGWTGRTDLYGSDLGVVVQLELELANGSRRIVASDASWRGGFGAVRSAGIYDGTDTDLRLAAAGFAEVGFDDSAWTPCSVWEADLATFEPRRSAPIRTIAELPMSIETRADRLLLDSGQNLSGWVRLEVDGEPGTVVTIRHAEVLEPSGDLHTAALRTARATDTYVLSGGPQVLEPAFTFHGFRYADVVTTGTVLSATAVAISSDLPARSTFACSHEALNRFHSNVVWSLRGNFLSVPTDCPQRDERLGWTGDAQAFAATANTLVDAQAFWLSWLRDVELDQADDGAVASVVPNIVGPDDLVFGAGPVESMGRAGWADAATIVPWSCYEATGDPLALRRQLSSMRRWVDHLRGRAGTGLLLPHEPFQYGDWLDPDAPGDRPWEGKTSPDYVANAFYVHSTRVLARTETLVGDPERSAELAALADAVAAETWRIYGAEAARTQTGAALALEFRLCPEDERKVVAAALAEGVDRTDGRIQTGFLGTPLVLFALSNAGYVDQAYRMLLRREAPSWLYQVDRGATTVWERWDAILPDGSIHGGDMDIADGGSMLSFNHYAYGAMIDWVYRTLAGLAPAEPGYRTVLVAPRPTAAITWAEASIETAFGPVAIAWRLSGDTLDLDLTVPVGSTAVLDLPLTAGSRVDGADGDTLGPGTHHLTVYHPRVATP</sequence>
<dbReference type="GO" id="GO:0005975">
    <property type="term" value="P:carbohydrate metabolic process"/>
    <property type="evidence" value="ECO:0007669"/>
    <property type="project" value="InterPro"/>
</dbReference>
<feature type="domain" description="Alpha-L-rhamnosidase six-hairpin glycosidase" evidence="6">
    <location>
        <begin position="315"/>
        <end position="673"/>
    </location>
</feature>
<evidence type="ECO:0000313" key="8">
    <source>
        <dbReference type="EMBL" id="OCL32055.1"/>
    </source>
</evidence>
<evidence type="ECO:0000313" key="9">
    <source>
        <dbReference type="Proteomes" id="UP000093501"/>
    </source>
</evidence>
<dbReference type="SUPFAM" id="SSF48208">
    <property type="entry name" value="Six-hairpin glycosidases"/>
    <property type="match status" value="1"/>
</dbReference>
<dbReference type="GO" id="GO:0030596">
    <property type="term" value="F:alpha-L-rhamnosidase activity"/>
    <property type="evidence" value="ECO:0007669"/>
    <property type="project" value="UniProtKB-EC"/>
</dbReference>
<feature type="domain" description="Alpha-L-rhamnosidase C-terminal" evidence="7">
    <location>
        <begin position="676"/>
        <end position="747"/>
    </location>
</feature>
<dbReference type="PANTHER" id="PTHR33307:SF6">
    <property type="entry name" value="ALPHA-RHAMNOSIDASE (EUROFUNG)-RELATED"/>
    <property type="match status" value="1"/>
</dbReference>
<dbReference type="EC" id="3.2.1.40" evidence="2"/>
<name>A0A1C0AJ22_9ACTN</name>
<evidence type="ECO:0000256" key="2">
    <source>
        <dbReference type="ARBA" id="ARBA00012652"/>
    </source>
</evidence>
<dbReference type="Pfam" id="PF17390">
    <property type="entry name" value="Bac_rhamnosid_C"/>
    <property type="match status" value="1"/>
</dbReference>
<dbReference type="Pfam" id="PF05592">
    <property type="entry name" value="Bac_rhamnosid"/>
    <property type="match status" value="1"/>
</dbReference>
<evidence type="ECO:0000256" key="1">
    <source>
        <dbReference type="ARBA" id="ARBA00001445"/>
    </source>
</evidence>
<keyword evidence="9" id="KW-1185">Reference proteome</keyword>
<dbReference type="InterPro" id="IPR008928">
    <property type="entry name" value="6-hairpin_glycosidase_sf"/>
</dbReference>
<proteinExistence type="predicted"/>
<evidence type="ECO:0000256" key="3">
    <source>
        <dbReference type="ARBA" id="ARBA00022801"/>
    </source>
</evidence>
<feature type="domain" description="Alpha-L-rhamnosidase concanavalin-like" evidence="4">
    <location>
        <begin position="213"/>
        <end position="296"/>
    </location>
</feature>
<dbReference type="Pfam" id="PF08531">
    <property type="entry name" value="Bac_rhamnosid_N"/>
    <property type="match status" value="1"/>
</dbReference>
<feature type="domain" description="Bacterial alpha-L-rhamnosidase N-terminal" evidence="5">
    <location>
        <begin position="37"/>
        <end position="204"/>
    </location>
</feature>
<dbReference type="PANTHER" id="PTHR33307">
    <property type="entry name" value="ALPHA-RHAMNOSIDASE (EUROFUNG)"/>
    <property type="match status" value="1"/>
</dbReference>
<protein>
    <recommendedName>
        <fullName evidence="2">alpha-L-rhamnosidase</fullName>
        <ecNumber evidence="2">3.2.1.40</ecNumber>
    </recommendedName>
</protein>
<evidence type="ECO:0000259" key="7">
    <source>
        <dbReference type="Pfam" id="PF17390"/>
    </source>
</evidence>
<dbReference type="AlphaFoldDB" id="A0A1C0AJ22"/>
<dbReference type="Gene3D" id="2.60.120.260">
    <property type="entry name" value="Galactose-binding domain-like"/>
    <property type="match status" value="2"/>
</dbReference>
<gene>
    <name evidence="8" type="ORF">BCR15_07710</name>
</gene>
<dbReference type="PIRSF" id="PIRSF010631">
    <property type="entry name" value="A-rhamnsds"/>
    <property type="match status" value="1"/>
</dbReference>
<dbReference type="InterPro" id="IPR016007">
    <property type="entry name" value="Alpha_rhamnosid"/>
</dbReference>
<dbReference type="Pfam" id="PF17389">
    <property type="entry name" value="Bac_rhamnosid6H"/>
    <property type="match status" value="1"/>
</dbReference>